<organism evidence="1 2">
    <name type="scientific">Russula earlei</name>
    <dbReference type="NCBI Taxonomy" id="71964"/>
    <lineage>
        <taxon>Eukaryota</taxon>
        <taxon>Fungi</taxon>
        <taxon>Dikarya</taxon>
        <taxon>Basidiomycota</taxon>
        <taxon>Agaricomycotina</taxon>
        <taxon>Agaricomycetes</taxon>
        <taxon>Russulales</taxon>
        <taxon>Russulaceae</taxon>
        <taxon>Russula</taxon>
    </lineage>
</organism>
<sequence length="134" mass="14862">MSEQLSNQQLIAIAEEFGTPVYVYHAEKITEQYRKLTQAFANQNVVFFYASKALTNVNILKHIKSIGANIDCSSINEVKLALYAGFAPANVLYTSNGIAFEEIEEAVGLGVHINIDSLSNLEKFGKKYGHDYPV</sequence>
<dbReference type="EMBL" id="JAGFNK010001506">
    <property type="protein sequence ID" value="KAI9430946.1"/>
    <property type="molecule type" value="Genomic_DNA"/>
</dbReference>
<comment type="caution">
    <text evidence="1">The sequence shown here is derived from an EMBL/GenBank/DDBJ whole genome shotgun (WGS) entry which is preliminary data.</text>
</comment>
<dbReference type="Proteomes" id="UP001207468">
    <property type="component" value="Unassembled WGS sequence"/>
</dbReference>
<feature type="non-terminal residue" evidence="1">
    <location>
        <position position="134"/>
    </location>
</feature>
<keyword evidence="2" id="KW-1185">Reference proteome</keyword>
<proteinExistence type="predicted"/>
<accession>A0ACC0TQV1</accession>
<protein>
    <submittedName>
        <fullName evidence="1">Diaminopimelate decarboxylase</fullName>
    </submittedName>
</protein>
<evidence type="ECO:0000313" key="1">
    <source>
        <dbReference type="EMBL" id="KAI9430946.1"/>
    </source>
</evidence>
<gene>
    <name evidence="1" type="ORF">F5148DRAFT_1296169</name>
</gene>
<evidence type="ECO:0000313" key="2">
    <source>
        <dbReference type="Proteomes" id="UP001207468"/>
    </source>
</evidence>
<reference evidence="1" key="1">
    <citation type="submission" date="2021-03" db="EMBL/GenBank/DDBJ databases">
        <title>Evolutionary priming and transition to the ectomycorrhizal habit in an iconic lineage of mushroom-forming fungi: is preadaptation a requirement?</title>
        <authorList>
            <consortium name="DOE Joint Genome Institute"/>
            <person name="Looney B.P."/>
            <person name="Miyauchi S."/>
            <person name="Morin E."/>
            <person name="Drula E."/>
            <person name="Courty P.E."/>
            <person name="Chicoki N."/>
            <person name="Fauchery L."/>
            <person name="Kohler A."/>
            <person name="Kuo A."/>
            <person name="LaButti K."/>
            <person name="Pangilinan J."/>
            <person name="Lipzen A."/>
            <person name="Riley R."/>
            <person name="Andreopoulos W."/>
            <person name="He G."/>
            <person name="Johnson J."/>
            <person name="Barry K.W."/>
            <person name="Grigoriev I.V."/>
            <person name="Nagy L."/>
            <person name="Hibbett D."/>
            <person name="Henrissat B."/>
            <person name="Matheny P.B."/>
            <person name="Labbe J."/>
            <person name="Martin A.F."/>
        </authorList>
    </citation>
    <scope>NUCLEOTIDE SEQUENCE</scope>
    <source>
        <strain evidence="1">BPL698</strain>
    </source>
</reference>
<name>A0ACC0TQV1_9AGAM</name>